<name>A0ABP8YWJ1_9ACTN</name>
<keyword evidence="3" id="KW-0804">Transcription</keyword>
<dbReference type="EMBL" id="BAABIE010000001">
    <property type="protein sequence ID" value="GAA4738731.1"/>
    <property type="molecule type" value="Genomic_DNA"/>
</dbReference>
<organism evidence="6 7">
    <name type="scientific">Gordonia alkaliphila</name>
    <dbReference type="NCBI Taxonomy" id="1053547"/>
    <lineage>
        <taxon>Bacteria</taxon>
        <taxon>Bacillati</taxon>
        <taxon>Actinomycetota</taxon>
        <taxon>Actinomycetes</taxon>
        <taxon>Mycobacteriales</taxon>
        <taxon>Gordoniaceae</taxon>
        <taxon>Gordonia</taxon>
    </lineage>
</organism>
<dbReference type="InterPro" id="IPR009057">
    <property type="entry name" value="Homeodomain-like_sf"/>
</dbReference>
<dbReference type="PROSITE" id="PS50977">
    <property type="entry name" value="HTH_TETR_2"/>
    <property type="match status" value="1"/>
</dbReference>
<dbReference type="Pfam" id="PF00440">
    <property type="entry name" value="TetR_N"/>
    <property type="match status" value="1"/>
</dbReference>
<dbReference type="InterPro" id="IPR041490">
    <property type="entry name" value="KstR2_TetR_C"/>
</dbReference>
<keyword evidence="1" id="KW-0805">Transcription regulation</keyword>
<dbReference type="Proteomes" id="UP001500822">
    <property type="component" value="Unassembled WGS sequence"/>
</dbReference>
<dbReference type="PANTHER" id="PTHR30055:SF234">
    <property type="entry name" value="HTH-TYPE TRANSCRIPTIONAL REGULATOR BETI"/>
    <property type="match status" value="1"/>
</dbReference>
<dbReference type="Gene3D" id="1.10.10.60">
    <property type="entry name" value="Homeodomain-like"/>
    <property type="match status" value="1"/>
</dbReference>
<evidence type="ECO:0000313" key="6">
    <source>
        <dbReference type="EMBL" id="GAA4738731.1"/>
    </source>
</evidence>
<comment type="caution">
    <text evidence="6">The sequence shown here is derived from an EMBL/GenBank/DDBJ whole genome shotgun (WGS) entry which is preliminary data.</text>
</comment>
<dbReference type="RefSeq" id="WP_246994180.1">
    <property type="nucleotide sequence ID" value="NZ_BAABIE010000001.1"/>
</dbReference>
<dbReference type="Gene3D" id="1.10.357.10">
    <property type="entry name" value="Tetracycline Repressor, domain 2"/>
    <property type="match status" value="1"/>
</dbReference>
<evidence type="ECO:0000256" key="2">
    <source>
        <dbReference type="ARBA" id="ARBA00023125"/>
    </source>
</evidence>
<dbReference type="SUPFAM" id="SSF46689">
    <property type="entry name" value="Homeodomain-like"/>
    <property type="match status" value="1"/>
</dbReference>
<dbReference type="InterPro" id="IPR050109">
    <property type="entry name" value="HTH-type_TetR-like_transc_reg"/>
</dbReference>
<evidence type="ECO:0000259" key="5">
    <source>
        <dbReference type="PROSITE" id="PS50977"/>
    </source>
</evidence>
<reference evidence="7" key="1">
    <citation type="journal article" date="2019" name="Int. J. Syst. Evol. Microbiol.">
        <title>The Global Catalogue of Microorganisms (GCM) 10K type strain sequencing project: providing services to taxonomists for standard genome sequencing and annotation.</title>
        <authorList>
            <consortium name="The Broad Institute Genomics Platform"/>
            <consortium name="The Broad Institute Genome Sequencing Center for Infectious Disease"/>
            <person name="Wu L."/>
            <person name="Ma J."/>
        </authorList>
    </citation>
    <scope>NUCLEOTIDE SEQUENCE [LARGE SCALE GENOMIC DNA]</scope>
    <source>
        <strain evidence="7">JCM 18077</strain>
    </source>
</reference>
<dbReference type="PANTHER" id="PTHR30055">
    <property type="entry name" value="HTH-TYPE TRANSCRIPTIONAL REGULATOR RUTR"/>
    <property type="match status" value="1"/>
</dbReference>
<dbReference type="SUPFAM" id="SSF48498">
    <property type="entry name" value="Tetracyclin repressor-like, C-terminal domain"/>
    <property type="match status" value="1"/>
</dbReference>
<proteinExistence type="predicted"/>
<dbReference type="PRINTS" id="PR00455">
    <property type="entry name" value="HTHTETR"/>
</dbReference>
<protein>
    <submittedName>
        <fullName evidence="6">Helix-turn-helix domain-containing protein</fullName>
    </submittedName>
</protein>
<evidence type="ECO:0000313" key="7">
    <source>
        <dbReference type="Proteomes" id="UP001500822"/>
    </source>
</evidence>
<dbReference type="InterPro" id="IPR036271">
    <property type="entry name" value="Tet_transcr_reg_TetR-rel_C_sf"/>
</dbReference>
<keyword evidence="7" id="KW-1185">Reference proteome</keyword>
<gene>
    <name evidence="6" type="ORF">GCM10023217_02890</name>
</gene>
<dbReference type="InterPro" id="IPR001647">
    <property type="entry name" value="HTH_TetR"/>
</dbReference>
<sequence>MTDHSVDAAPTTRRGQAKAARRVELLAAAARQMAARGFAGVRLEDIGAEVGVSGPAMYRHFASKNDVLDQLLLDISERLYAGGAEVIDRGGPPREVLGSLIEFHIDVLVTKPDLIAVQDRDLGSLSPDANRRVRSLQRRYVESWVQVLLAVAVEDGRTLADDEARVRVHAGFGLLNSSPRLPSFDEAALRTLLARMALAALLADLS</sequence>
<dbReference type="Pfam" id="PF17932">
    <property type="entry name" value="TetR_C_24"/>
    <property type="match status" value="1"/>
</dbReference>
<feature type="DNA-binding region" description="H-T-H motif" evidence="4">
    <location>
        <begin position="42"/>
        <end position="61"/>
    </location>
</feature>
<evidence type="ECO:0000256" key="4">
    <source>
        <dbReference type="PROSITE-ProRule" id="PRU00335"/>
    </source>
</evidence>
<accession>A0ABP8YWJ1</accession>
<keyword evidence="2 4" id="KW-0238">DNA-binding</keyword>
<evidence type="ECO:0000256" key="3">
    <source>
        <dbReference type="ARBA" id="ARBA00023163"/>
    </source>
</evidence>
<feature type="domain" description="HTH tetR-type" evidence="5">
    <location>
        <begin position="19"/>
        <end position="79"/>
    </location>
</feature>
<evidence type="ECO:0000256" key="1">
    <source>
        <dbReference type="ARBA" id="ARBA00023015"/>
    </source>
</evidence>